<evidence type="ECO:0000256" key="3">
    <source>
        <dbReference type="ARBA" id="ARBA00022946"/>
    </source>
</evidence>
<dbReference type="PRINTS" id="PR00063">
    <property type="entry name" value="RIBOSOMALL27"/>
</dbReference>
<evidence type="ECO:0000256" key="2">
    <source>
        <dbReference type="ARBA" id="ARBA00010797"/>
    </source>
</evidence>
<dbReference type="EMBL" id="JAZDUA010000289">
    <property type="protein sequence ID" value="KAK7862066.1"/>
    <property type="molecule type" value="Genomic_DNA"/>
</dbReference>
<keyword evidence="6" id="KW-0687">Ribonucleoprotein</keyword>
<dbReference type="AlphaFoldDB" id="A0AAN9Z2A7"/>
<keyword evidence="10" id="KW-1185">Reference proteome</keyword>
<dbReference type="PANTHER" id="PTHR15893">
    <property type="entry name" value="RIBOSOMAL PROTEIN L27"/>
    <property type="match status" value="1"/>
</dbReference>
<comment type="similarity">
    <text evidence="2">Belongs to the bacterial ribosomal protein bL27 family.</text>
</comment>
<evidence type="ECO:0000256" key="1">
    <source>
        <dbReference type="ARBA" id="ARBA00004173"/>
    </source>
</evidence>
<comment type="subcellular location">
    <subcellularLocation>
        <location evidence="1">Mitochondrion</location>
    </subcellularLocation>
</comment>
<dbReference type="SUPFAM" id="SSF110324">
    <property type="entry name" value="Ribosomal L27 protein-like"/>
    <property type="match status" value="1"/>
</dbReference>
<dbReference type="Proteomes" id="UP001378592">
    <property type="component" value="Unassembled WGS sequence"/>
</dbReference>
<evidence type="ECO:0000256" key="4">
    <source>
        <dbReference type="ARBA" id="ARBA00022980"/>
    </source>
</evidence>
<dbReference type="Pfam" id="PF01016">
    <property type="entry name" value="Ribosomal_L27"/>
    <property type="match status" value="1"/>
</dbReference>
<dbReference type="FunFam" id="2.40.50.100:FF:000031">
    <property type="entry name" value="39S ribosomal protein L27, mitochondrial"/>
    <property type="match status" value="1"/>
</dbReference>
<dbReference type="GO" id="GO:0005743">
    <property type="term" value="C:mitochondrial inner membrane"/>
    <property type="evidence" value="ECO:0007669"/>
    <property type="project" value="UniProtKB-ARBA"/>
</dbReference>
<gene>
    <name evidence="9" type="ORF">R5R35_011486</name>
</gene>
<sequence length="147" mass="16843">MASFCNVLKNFTILDWHSLANVHRHDLIRWASKKAGGSTRNRVSHGRPKHLGIKLHDGTYATAGSRIVTQIKLRFHPGLHVGFGKNGTLFAMESGRVVFSCEKIDPKWDHTWIERIYAGRVGQTIYKKFVNIIPDKQHNRFKLIDQV</sequence>
<evidence type="ECO:0000313" key="9">
    <source>
        <dbReference type="EMBL" id="KAK7862066.1"/>
    </source>
</evidence>
<reference evidence="9 10" key="1">
    <citation type="submission" date="2024-03" db="EMBL/GenBank/DDBJ databases">
        <title>The genome assembly and annotation of the cricket Gryllus longicercus Weissman &amp; Gray.</title>
        <authorList>
            <person name="Szrajer S."/>
            <person name="Gray D."/>
            <person name="Ylla G."/>
        </authorList>
    </citation>
    <scope>NUCLEOTIDE SEQUENCE [LARGE SCALE GENOMIC DNA]</scope>
    <source>
        <strain evidence="9">DAG 2021-001</strain>
        <tissue evidence="9">Whole body minus gut</tissue>
    </source>
</reference>
<evidence type="ECO:0000256" key="5">
    <source>
        <dbReference type="ARBA" id="ARBA00023128"/>
    </source>
</evidence>
<keyword evidence="4" id="KW-0689">Ribosomal protein</keyword>
<dbReference type="GO" id="GO:0006412">
    <property type="term" value="P:translation"/>
    <property type="evidence" value="ECO:0007669"/>
    <property type="project" value="InterPro"/>
</dbReference>
<keyword evidence="3" id="KW-0809">Transit peptide</keyword>
<proteinExistence type="inferred from homology"/>
<evidence type="ECO:0000313" key="10">
    <source>
        <dbReference type="Proteomes" id="UP001378592"/>
    </source>
</evidence>
<dbReference type="PANTHER" id="PTHR15893:SF0">
    <property type="entry name" value="LARGE RIBOSOMAL SUBUNIT PROTEIN BL27M"/>
    <property type="match status" value="1"/>
</dbReference>
<evidence type="ECO:0000256" key="6">
    <source>
        <dbReference type="ARBA" id="ARBA00023274"/>
    </source>
</evidence>
<dbReference type="GO" id="GO:0003735">
    <property type="term" value="F:structural constituent of ribosome"/>
    <property type="evidence" value="ECO:0007669"/>
    <property type="project" value="InterPro"/>
</dbReference>
<keyword evidence="5" id="KW-0496">Mitochondrion</keyword>
<name>A0AAN9Z2A7_9ORTH</name>
<organism evidence="9 10">
    <name type="scientific">Gryllus longicercus</name>
    <dbReference type="NCBI Taxonomy" id="2509291"/>
    <lineage>
        <taxon>Eukaryota</taxon>
        <taxon>Metazoa</taxon>
        <taxon>Ecdysozoa</taxon>
        <taxon>Arthropoda</taxon>
        <taxon>Hexapoda</taxon>
        <taxon>Insecta</taxon>
        <taxon>Pterygota</taxon>
        <taxon>Neoptera</taxon>
        <taxon>Polyneoptera</taxon>
        <taxon>Orthoptera</taxon>
        <taxon>Ensifera</taxon>
        <taxon>Gryllidea</taxon>
        <taxon>Grylloidea</taxon>
        <taxon>Gryllidae</taxon>
        <taxon>Gryllinae</taxon>
        <taxon>Gryllus</taxon>
    </lineage>
</organism>
<accession>A0AAN9Z2A7</accession>
<comment type="caution">
    <text evidence="9">The sequence shown here is derived from an EMBL/GenBank/DDBJ whole genome shotgun (WGS) entry which is preliminary data.</text>
</comment>
<dbReference type="InterPro" id="IPR001684">
    <property type="entry name" value="Ribosomal_bL27"/>
</dbReference>
<evidence type="ECO:0000256" key="8">
    <source>
        <dbReference type="ARBA" id="ARBA00076963"/>
    </source>
</evidence>
<dbReference type="GO" id="GO:0005762">
    <property type="term" value="C:mitochondrial large ribosomal subunit"/>
    <property type="evidence" value="ECO:0007669"/>
    <property type="project" value="TreeGrafter"/>
</dbReference>
<protein>
    <recommendedName>
        <fullName evidence="7">Large ribosomal subunit protein bL27m</fullName>
    </recommendedName>
    <alternativeName>
        <fullName evidence="8">39S ribosomal protein L27, mitochondrial</fullName>
    </alternativeName>
</protein>
<evidence type="ECO:0000256" key="7">
    <source>
        <dbReference type="ARBA" id="ARBA00035267"/>
    </source>
</evidence>
<dbReference type="Gene3D" id="2.40.50.100">
    <property type="match status" value="1"/>
</dbReference>